<dbReference type="STRING" id="407821.A0A087TL61"/>
<dbReference type="GO" id="GO:0016779">
    <property type="term" value="F:nucleotidyltransferase activity"/>
    <property type="evidence" value="ECO:0007669"/>
    <property type="project" value="UniProtKB-KW"/>
</dbReference>
<accession>A0A087TL61</accession>
<evidence type="ECO:0000313" key="2">
    <source>
        <dbReference type="EMBL" id="KFM65850.1"/>
    </source>
</evidence>
<organism evidence="2 3">
    <name type="scientific">Stegodyphus mimosarum</name>
    <name type="common">African social velvet spider</name>
    <dbReference type="NCBI Taxonomy" id="407821"/>
    <lineage>
        <taxon>Eukaryota</taxon>
        <taxon>Metazoa</taxon>
        <taxon>Ecdysozoa</taxon>
        <taxon>Arthropoda</taxon>
        <taxon>Chelicerata</taxon>
        <taxon>Arachnida</taxon>
        <taxon>Araneae</taxon>
        <taxon>Araneomorphae</taxon>
        <taxon>Entelegynae</taxon>
        <taxon>Eresoidea</taxon>
        <taxon>Eresidae</taxon>
        <taxon>Stegodyphus</taxon>
    </lineage>
</organism>
<dbReference type="SUPFAM" id="SSF81301">
    <property type="entry name" value="Nucleotidyltransferase"/>
    <property type="match status" value="1"/>
</dbReference>
<protein>
    <submittedName>
        <fullName evidence="2">Terminal uridylyltransferase 7</fullName>
    </submittedName>
</protein>
<dbReference type="InterPro" id="IPR045100">
    <property type="entry name" value="TUT4/7_NTP_transf"/>
</dbReference>
<dbReference type="Pfam" id="PF19088">
    <property type="entry name" value="TUTase"/>
    <property type="match status" value="1"/>
</dbReference>
<dbReference type="OrthoDB" id="407432at2759"/>
<dbReference type="Gene3D" id="1.10.1410.10">
    <property type="match status" value="1"/>
</dbReference>
<feature type="non-terminal residue" evidence="2">
    <location>
        <position position="239"/>
    </location>
</feature>
<dbReference type="PANTHER" id="PTHR12271:SF40">
    <property type="entry name" value="POLY(A) RNA POLYMERASE GLD2"/>
    <property type="match status" value="1"/>
</dbReference>
<dbReference type="GO" id="GO:0031123">
    <property type="term" value="P:RNA 3'-end processing"/>
    <property type="evidence" value="ECO:0007669"/>
    <property type="project" value="TreeGrafter"/>
</dbReference>
<dbReference type="Gene3D" id="3.30.460.10">
    <property type="entry name" value="Beta Polymerase, domain 2"/>
    <property type="match status" value="1"/>
</dbReference>
<dbReference type="SUPFAM" id="SSF81631">
    <property type="entry name" value="PAP/OAS1 substrate-binding domain"/>
    <property type="match status" value="1"/>
</dbReference>
<evidence type="ECO:0000313" key="3">
    <source>
        <dbReference type="Proteomes" id="UP000054359"/>
    </source>
</evidence>
<proteinExistence type="predicted"/>
<evidence type="ECO:0000259" key="1">
    <source>
        <dbReference type="Pfam" id="PF19088"/>
    </source>
</evidence>
<dbReference type="InterPro" id="IPR043519">
    <property type="entry name" value="NT_sf"/>
</dbReference>
<keyword evidence="2" id="KW-0548">Nucleotidyltransferase</keyword>
<keyword evidence="2" id="KW-0808">Transferase</keyword>
<dbReference type="Proteomes" id="UP000054359">
    <property type="component" value="Unassembled WGS sequence"/>
</dbReference>
<reference evidence="2 3" key="1">
    <citation type="submission" date="2013-11" db="EMBL/GenBank/DDBJ databases">
        <title>Genome sequencing of Stegodyphus mimosarum.</title>
        <authorList>
            <person name="Bechsgaard J."/>
        </authorList>
    </citation>
    <scope>NUCLEOTIDE SEQUENCE [LARGE SCALE GENOMIC DNA]</scope>
</reference>
<dbReference type="EMBL" id="KK115725">
    <property type="protein sequence ID" value="KFM65850.1"/>
    <property type="molecule type" value="Genomic_DNA"/>
</dbReference>
<gene>
    <name evidence="2" type="ORF">X975_23994</name>
</gene>
<dbReference type="PANTHER" id="PTHR12271">
    <property type="entry name" value="POLY A POLYMERASE CID PAP -RELATED"/>
    <property type="match status" value="1"/>
</dbReference>
<name>A0A087TL61_STEMI</name>
<dbReference type="AlphaFoldDB" id="A0A087TL61"/>
<sequence length="239" mass="27140">MDPHLYSPFSSSILSEVWKKAMLSLNEQHNSKTASAKHKGYCVAARCAHIEALSDCLKGIEKERLISNDTAEKVLKDLNKVIKRKFPGISVTLYGSYSCDLAVSTSNLNFALQTNCSIKNPILFEIRKCLAKELTKYDVLPFDEEMSVRKSKICFIEPYTRVACEMMYLGKHTEHVHKMSGFLKALCSFDHRIKTLFIAARIWAEVCSIHESEDGKLPPVAFNLMVVYFLQQLEKPLLP</sequence>
<feature type="domain" description="Terminal uridylyltransferase 4/7 nucleotidyltransferase" evidence="1">
    <location>
        <begin position="45"/>
        <end position="133"/>
    </location>
</feature>
<keyword evidence="3" id="KW-1185">Reference proteome</keyword>